<reference evidence="9 10" key="1">
    <citation type="submission" date="2016-10" db="EMBL/GenBank/DDBJ databases">
        <authorList>
            <person name="de Groot N.N."/>
        </authorList>
    </citation>
    <scope>NUCLEOTIDE SEQUENCE [LARGE SCALE GENOMIC DNA]</scope>
    <source>
        <strain evidence="9 10">DSM 15893</strain>
    </source>
</reference>
<dbReference type="Proteomes" id="UP000182692">
    <property type="component" value="Unassembled WGS sequence"/>
</dbReference>
<dbReference type="EMBL" id="FOWR01000028">
    <property type="protein sequence ID" value="SFP88778.1"/>
    <property type="molecule type" value="Genomic_DNA"/>
</dbReference>
<dbReference type="GO" id="GO:0005886">
    <property type="term" value="C:plasma membrane"/>
    <property type="evidence" value="ECO:0007669"/>
    <property type="project" value="UniProtKB-SubCell"/>
</dbReference>
<evidence type="ECO:0000256" key="6">
    <source>
        <dbReference type="ARBA" id="ARBA00023136"/>
    </source>
</evidence>
<dbReference type="Pfam" id="PF06808">
    <property type="entry name" value="DctM"/>
    <property type="match status" value="1"/>
</dbReference>
<feature type="transmembrane region" description="Helical" evidence="7">
    <location>
        <begin position="177"/>
        <end position="201"/>
    </location>
</feature>
<dbReference type="GeneID" id="35874305"/>
<evidence type="ECO:0000256" key="3">
    <source>
        <dbReference type="ARBA" id="ARBA00022519"/>
    </source>
</evidence>
<dbReference type="PANTHER" id="PTHR33362">
    <property type="entry name" value="SIALIC ACID TRAP TRANSPORTER PERMEASE PROTEIN SIAT-RELATED"/>
    <property type="match status" value="1"/>
</dbReference>
<gene>
    <name evidence="9" type="ORF">SAMN03084138_03419</name>
</gene>
<keyword evidence="7" id="KW-0813">Transport</keyword>
<keyword evidence="3 7" id="KW-0997">Cell inner membrane</keyword>
<organism evidence="9 10">
    <name type="scientific">Enterovibrio norvegicus DSM 15893</name>
    <dbReference type="NCBI Taxonomy" id="1121869"/>
    <lineage>
        <taxon>Bacteria</taxon>
        <taxon>Pseudomonadati</taxon>
        <taxon>Pseudomonadota</taxon>
        <taxon>Gammaproteobacteria</taxon>
        <taxon>Vibrionales</taxon>
        <taxon>Vibrionaceae</taxon>
        <taxon>Enterovibrio</taxon>
    </lineage>
</organism>
<evidence type="ECO:0000256" key="1">
    <source>
        <dbReference type="ARBA" id="ARBA00004429"/>
    </source>
</evidence>
<evidence type="ECO:0000256" key="7">
    <source>
        <dbReference type="RuleBase" id="RU369079"/>
    </source>
</evidence>
<dbReference type="InterPro" id="IPR010656">
    <property type="entry name" value="DctM"/>
</dbReference>
<proteinExistence type="inferred from homology"/>
<accession>A0A1I5U0G0</accession>
<evidence type="ECO:0000256" key="5">
    <source>
        <dbReference type="ARBA" id="ARBA00022989"/>
    </source>
</evidence>
<dbReference type="GO" id="GO:0022857">
    <property type="term" value="F:transmembrane transporter activity"/>
    <property type="evidence" value="ECO:0007669"/>
    <property type="project" value="UniProtKB-UniRule"/>
</dbReference>
<feature type="transmembrane region" description="Helical" evidence="7">
    <location>
        <begin position="326"/>
        <end position="351"/>
    </location>
</feature>
<feature type="transmembrane region" description="Helical" evidence="7">
    <location>
        <begin position="100"/>
        <end position="122"/>
    </location>
</feature>
<evidence type="ECO:0000256" key="4">
    <source>
        <dbReference type="ARBA" id="ARBA00022692"/>
    </source>
</evidence>
<keyword evidence="4 7" id="KW-0812">Transmembrane</keyword>
<feature type="transmembrane region" description="Helical" evidence="7">
    <location>
        <begin position="60"/>
        <end position="80"/>
    </location>
</feature>
<protein>
    <recommendedName>
        <fullName evidence="7">TRAP transporter large permease protein</fullName>
    </recommendedName>
</protein>
<dbReference type="NCBIfam" id="TIGR00786">
    <property type="entry name" value="dctM"/>
    <property type="match status" value="1"/>
</dbReference>
<feature type="domain" description="TRAP C4-dicarboxylate transport system permease DctM subunit" evidence="8">
    <location>
        <begin position="13"/>
        <end position="425"/>
    </location>
</feature>
<dbReference type="PIRSF" id="PIRSF006066">
    <property type="entry name" value="HI0050"/>
    <property type="match status" value="1"/>
</dbReference>
<dbReference type="PANTHER" id="PTHR33362:SF5">
    <property type="entry name" value="C4-DICARBOXYLATE TRAP TRANSPORTER LARGE PERMEASE PROTEIN DCTM"/>
    <property type="match status" value="1"/>
</dbReference>
<keyword evidence="6 7" id="KW-0472">Membrane</keyword>
<evidence type="ECO:0000313" key="9">
    <source>
        <dbReference type="EMBL" id="SFP88778.1"/>
    </source>
</evidence>
<evidence type="ECO:0000313" key="10">
    <source>
        <dbReference type="Proteomes" id="UP000182692"/>
    </source>
</evidence>
<comment type="function">
    <text evidence="7">Part of the tripartite ATP-independent periplasmic (TRAP) transport system.</text>
</comment>
<feature type="transmembrane region" description="Helical" evidence="7">
    <location>
        <begin position="363"/>
        <end position="385"/>
    </location>
</feature>
<dbReference type="OrthoDB" id="9796052at2"/>
<evidence type="ECO:0000256" key="2">
    <source>
        <dbReference type="ARBA" id="ARBA00022475"/>
    </source>
</evidence>
<comment type="subunit">
    <text evidence="7">The complex comprises the extracytoplasmic solute receptor protein and the two transmembrane proteins.</text>
</comment>
<feature type="transmembrane region" description="Helical" evidence="7">
    <location>
        <begin position="250"/>
        <end position="274"/>
    </location>
</feature>
<feature type="transmembrane region" description="Helical" evidence="7">
    <location>
        <begin position="143"/>
        <end position="165"/>
    </location>
</feature>
<dbReference type="RefSeq" id="WP_017010297.1">
    <property type="nucleotide sequence ID" value="NZ_FOWR01000028.1"/>
</dbReference>
<comment type="similarity">
    <text evidence="7">Belongs to the TRAP transporter large permease family.</text>
</comment>
<sequence>MADISLISIILAVSLLLFLAAGMWVSLSLIGVGVIGLYLTGNEQIGLLFASSSWGASTSWSLTALPMFIWMGELLFRTRLSEDLFKGLSPWLSGFPGKLLHVNVLSCGIFAAVSGSSAATAATIGRMTLPELKAQGYSERMAIGTLAGSGTLGLLIPPSIILIVYGVAAEVSIGRLFIAGALPGLMLMGLFVGYTTIWALLNKDELPAHNAEETSWATRFAALRKLIPIVSLITFVLGSIYGGLTTPTEAAALGVFGAMILAWLTGSLTFQGFIDSLLGAVKSACMIGFILVGAHFLTLAMGFLGIPRELAEWIASMSLTPMELLLYLTILFVVLGCFLDGISVVVLTVAVVMPMVQQAGIDLLWFGIFIVLVVELSQITPPVGFNLFVIQALTGKNILYVARAAFPFFMLILLGLVLITVFPDIVTYLPTTMSQR</sequence>
<name>A0A1I5U0G0_9GAMM</name>
<dbReference type="AlphaFoldDB" id="A0A1I5U0G0"/>
<feature type="transmembrane region" description="Helical" evidence="7">
    <location>
        <begin position="222"/>
        <end position="244"/>
    </location>
</feature>
<dbReference type="STRING" id="1121869.SAMN03084138_03419"/>
<feature type="transmembrane region" description="Helical" evidence="7">
    <location>
        <begin position="6"/>
        <end position="39"/>
    </location>
</feature>
<dbReference type="InterPro" id="IPR004681">
    <property type="entry name" value="TRAP_DctM"/>
</dbReference>
<comment type="subcellular location">
    <subcellularLocation>
        <location evidence="1 7">Cell inner membrane</location>
        <topology evidence="1 7">Multi-pass membrane protein</topology>
    </subcellularLocation>
</comment>
<feature type="transmembrane region" description="Helical" evidence="7">
    <location>
        <begin position="286"/>
        <end position="306"/>
    </location>
</feature>
<evidence type="ECO:0000259" key="8">
    <source>
        <dbReference type="Pfam" id="PF06808"/>
    </source>
</evidence>
<keyword evidence="5 7" id="KW-1133">Transmembrane helix</keyword>
<feature type="transmembrane region" description="Helical" evidence="7">
    <location>
        <begin position="405"/>
        <end position="429"/>
    </location>
</feature>
<keyword evidence="2" id="KW-1003">Cell membrane</keyword>